<dbReference type="AlphaFoldDB" id="A0A6V8P4B2"/>
<proteinExistence type="inferred from homology"/>
<evidence type="ECO:0000259" key="3">
    <source>
        <dbReference type="Pfam" id="PF01301"/>
    </source>
</evidence>
<evidence type="ECO:0000313" key="5">
    <source>
        <dbReference type="EMBL" id="GFP27197.1"/>
    </source>
</evidence>
<dbReference type="GO" id="GO:0004553">
    <property type="term" value="F:hydrolase activity, hydrolyzing O-glycosyl compounds"/>
    <property type="evidence" value="ECO:0007669"/>
    <property type="project" value="InterPro"/>
</dbReference>
<dbReference type="Proteomes" id="UP000576480">
    <property type="component" value="Unassembled WGS sequence"/>
</dbReference>
<evidence type="ECO:0000313" key="6">
    <source>
        <dbReference type="EMBL" id="GFP34813.1"/>
    </source>
</evidence>
<accession>A0A6V8P4B2</accession>
<reference evidence="7 8" key="1">
    <citation type="journal article" date="2020" name="Front. Microbiol.">
        <title>Single-cell genomics of novel Actinobacteria with the Wood-Ljungdahl pathway discovered in a serpentinizing system.</title>
        <authorList>
            <person name="Merino N."/>
            <person name="Kawai M."/>
            <person name="Boyd E.S."/>
            <person name="Colman D.R."/>
            <person name="McGlynn S.E."/>
            <person name="Nealson K.H."/>
            <person name="Kurokawa K."/>
            <person name="Hongoh Y."/>
        </authorList>
    </citation>
    <scope>NUCLEOTIDE SEQUENCE [LARGE SCALE GENOMIC DNA]</scope>
    <source>
        <strain evidence="5 8">S33</strain>
        <strain evidence="6 7">S43</strain>
    </source>
</reference>
<dbReference type="InterPro" id="IPR001944">
    <property type="entry name" value="Glycoside_Hdrlase_35"/>
</dbReference>
<dbReference type="Pfam" id="PF01301">
    <property type="entry name" value="Glyco_hydro_35"/>
    <property type="match status" value="1"/>
</dbReference>
<evidence type="ECO:0000313" key="8">
    <source>
        <dbReference type="Proteomes" id="UP000591948"/>
    </source>
</evidence>
<dbReference type="GO" id="GO:0005975">
    <property type="term" value="P:carbohydrate metabolic process"/>
    <property type="evidence" value="ECO:0007669"/>
    <property type="project" value="InterPro"/>
</dbReference>
<dbReference type="InterPro" id="IPR031330">
    <property type="entry name" value="Gly_Hdrlase_35_cat"/>
</dbReference>
<dbReference type="Pfam" id="PF22369">
    <property type="entry name" value="GLMA_2nd"/>
    <property type="match status" value="1"/>
</dbReference>
<dbReference type="SUPFAM" id="SSF51445">
    <property type="entry name" value="(Trans)glycosidases"/>
    <property type="match status" value="1"/>
</dbReference>
<feature type="domain" description="Glycoside hydrolase 35 catalytic" evidence="3">
    <location>
        <begin position="12"/>
        <end position="115"/>
    </location>
</feature>
<comment type="caution">
    <text evidence="5">The sequence shown here is derived from an EMBL/GenBank/DDBJ whole genome shotgun (WGS) entry which is preliminary data.</text>
</comment>
<sequence>MAKVEIKDGVVYLEGKPFYLSSADYPYFRDEAENWDDRLEKLKNCGLKVITCYFPWRHHELVIDGKRRFDFVGETQDNRNVIRFLQLCQEKRLLVIAKPGPFIHAETNYGGLPDFVCPLSNSKIEAMLNHRGEPVTWPGSECSEDGRSAKPWPLPAPLDPVFLKEVEHWLGAVREEIITPLSYPEGPIFLVQLGNEGIYSNAQRPPWEYDYSNSSLQYFRQCLREDYKSISKYNRLHGTTYSAWQEIEPVREWKQPGKMEDLLAYMDWSSYQWKYMREIYRLYSSFLPTELPYVVNLNPPVAEPFGIDAWLSRVNPDEWPDVHYGFTNWIGVASEDPSVLERYLVLAKRSRGANLEENWGLTRPYGHPYRFATVCYFQTLLAIAAGATGYNAYTGVGTSLWNDHLDRFQEKPYPSHAPIDDSGEVTPKAQIMSFLNEFLENYGSEFLETEPPKPIAWGVYLPYAYIGAWVSGGEKHISQEDTGLLITQECTFDREVRASESDESDREGWTTGSFTIPKCGPALQNFQRQLLSLNIDYGIENLQTAPLDALTKYPFLILQGEFFMDRETQEKLCAYMDGGGKLIIIEELPHLDEEFRKCTILKQREEEILVVPEELFCGGNFGDFLIELGLQRPLVAEGAKQVWLYEHPGKDVQYLFILARNEGTGVTNISYDGPGGSKKVKVQIAVGSGAILRIEGARISAALLKGVNDFKENYVSSFCQVNDSEISADIPCDLLVIQKGDSYKVKVANATEGEVRVQFPDREG</sequence>
<dbReference type="EMBL" id="BLRY01000020">
    <property type="protein sequence ID" value="GFP27197.1"/>
    <property type="molecule type" value="Genomic_DNA"/>
</dbReference>
<comment type="similarity">
    <text evidence="1 2">Belongs to the glycosyl hydrolase 35 family.</text>
</comment>
<dbReference type="Proteomes" id="UP000591948">
    <property type="component" value="Unassembled WGS sequence"/>
</dbReference>
<evidence type="ECO:0000259" key="4">
    <source>
        <dbReference type="Pfam" id="PF22369"/>
    </source>
</evidence>
<keyword evidence="8" id="KW-1185">Reference proteome</keyword>
<dbReference type="Gene3D" id="3.20.20.80">
    <property type="entry name" value="Glycosidases"/>
    <property type="match status" value="1"/>
</dbReference>
<dbReference type="InterPro" id="IPR017853">
    <property type="entry name" value="GH"/>
</dbReference>
<feature type="domain" description="GLMA-like second" evidence="4">
    <location>
        <begin position="526"/>
        <end position="603"/>
    </location>
</feature>
<evidence type="ECO:0000313" key="7">
    <source>
        <dbReference type="Proteomes" id="UP000576480"/>
    </source>
</evidence>
<gene>
    <name evidence="5" type="ORF">HKBW3S33_00611</name>
    <name evidence="6" type="ORF">HKBW3S43_00605</name>
</gene>
<protein>
    <submittedName>
        <fullName evidence="5">Beta-galactosidase</fullName>
    </submittedName>
</protein>
<dbReference type="InterPro" id="IPR054746">
    <property type="entry name" value="GLMA-like_second"/>
</dbReference>
<dbReference type="PANTHER" id="PTHR23421">
    <property type="entry name" value="BETA-GALACTOSIDASE RELATED"/>
    <property type="match status" value="1"/>
</dbReference>
<organism evidence="5 8">
    <name type="scientific">Candidatus Hakubella thermalkaliphila</name>
    <dbReference type="NCBI Taxonomy" id="2754717"/>
    <lineage>
        <taxon>Bacteria</taxon>
        <taxon>Bacillati</taxon>
        <taxon>Actinomycetota</taxon>
        <taxon>Actinomycetota incertae sedis</taxon>
        <taxon>Candidatus Hakubellales</taxon>
        <taxon>Candidatus Hakubellaceae</taxon>
        <taxon>Candidatus Hakubella</taxon>
    </lineage>
</organism>
<evidence type="ECO:0000256" key="1">
    <source>
        <dbReference type="ARBA" id="ARBA00009809"/>
    </source>
</evidence>
<evidence type="ECO:0000256" key="2">
    <source>
        <dbReference type="RuleBase" id="RU003679"/>
    </source>
</evidence>
<name>A0A6V8P4B2_9ACTN</name>
<dbReference type="EMBL" id="BLSB01000025">
    <property type="protein sequence ID" value="GFP34813.1"/>
    <property type="molecule type" value="Genomic_DNA"/>
</dbReference>